<organism evidence="2 3">
    <name type="scientific">Fundulus heteroclitus</name>
    <name type="common">Killifish</name>
    <name type="synonym">Mummichog</name>
    <dbReference type="NCBI Taxonomy" id="8078"/>
    <lineage>
        <taxon>Eukaryota</taxon>
        <taxon>Metazoa</taxon>
        <taxon>Chordata</taxon>
        <taxon>Craniata</taxon>
        <taxon>Vertebrata</taxon>
        <taxon>Euteleostomi</taxon>
        <taxon>Actinopterygii</taxon>
        <taxon>Neopterygii</taxon>
        <taxon>Teleostei</taxon>
        <taxon>Neoteleostei</taxon>
        <taxon>Acanthomorphata</taxon>
        <taxon>Ovalentaria</taxon>
        <taxon>Atherinomorphae</taxon>
        <taxon>Cyprinodontiformes</taxon>
        <taxon>Fundulidae</taxon>
        <taxon>Fundulus</taxon>
    </lineage>
</organism>
<name>A0A3Q2PI58_FUNHE</name>
<proteinExistence type="predicted"/>
<evidence type="ECO:0008006" key="4">
    <source>
        <dbReference type="Google" id="ProtNLM"/>
    </source>
</evidence>
<keyword evidence="3" id="KW-1185">Reference proteome</keyword>
<reference evidence="2" key="2">
    <citation type="submission" date="2025-09" db="UniProtKB">
        <authorList>
            <consortium name="Ensembl"/>
        </authorList>
    </citation>
    <scope>IDENTIFICATION</scope>
</reference>
<dbReference type="InterPro" id="IPR013783">
    <property type="entry name" value="Ig-like_fold"/>
</dbReference>
<feature type="region of interest" description="Disordered" evidence="1">
    <location>
        <begin position="20"/>
        <end position="41"/>
    </location>
</feature>
<sequence length="153" mass="16426">CLPHTLPSIIRGRAEWTALAPADPRDPTPIPSLKPQTLDGNQQVGVGRFSTDYKGELRFLEVAITHLTKSDSGQYRCGTGTTLSSASFTEFGLRSCWMKPATLSKNSSLQNPAAPSQSLVLFLPLVALNTSAGDPLSPWKTPMDLCAITEPSL</sequence>
<reference evidence="2" key="1">
    <citation type="submission" date="2025-08" db="UniProtKB">
        <authorList>
            <consortium name="Ensembl"/>
        </authorList>
    </citation>
    <scope>IDENTIFICATION</scope>
</reference>
<dbReference type="Gene3D" id="2.60.40.10">
    <property type="entry name" value="Immunoglobulins"/>
    <property type="match status" value="1"/>
</dbReference>
<dbReference type="AlphaFoldDB" id="A0A3Q2PI58"/>
<evidence type="ECO:0000313" key="3">
    <source>
        <dbReference type="Proteomes" id="UP000265000"/>
    </source>
</evidence>
<evidence type="ECO:0000313" key="2">
    <source>
        <dbReference type="Ensembl" id="ENSFHEP00000012783.1"/>
    </source>
</evidence>
<protein>
    <recommendedName>
        <fullName evidence="4">Immunoglobulin V-set domain-containing protein</fullName>
    </recommendedName>
</protein>
<evidence type="ECO:0000256" key="1">
    <source>
        <dbReference type="SAM" id="MobiDB-lite"/>
    </source>
</evidence>
<dbReference type="Proteomes" id="UP000265000">
    <property type="component" value="Unplaced"/>
</dbReference>
<accession>A0A3Q2PI58</accession>
<dbReference type="Ensembl" id="ENSFHET00000020144.1">
    <property type="protein sequence ID" value="ENSFHEP00000012783.1"/>
    <property type="gene ID" value="ENSFHEG00000014240.1"/>
</dbReference>